<sequence>MALPDSESGTSGAHCFLPTPPFAETKRLARKYGCDIAVPNGPGIGNVLMFTRAVEELARASGRRLKILTAPLNPSVGLIMGEEPYPLWKENPFVSNIVNGDELDRSAIININKEQDNVVQFGHMIENICFHYGIRPRNIRPSLFLSNQEMRWAIDQLADLPRPIICLHPYGTSSPLPDHPWNTHKWLQLCGHLSEKGSLLELGKVGSDNKKLPTFRKNTNLREMMALVWASDMFIGFDSSIAHVATAFQIPAIVLWEPHQKLFIEERWQVGFAPAALSRWGYPQNKNIFLLGDRDDAIVELIRSWVDEKLRSIGAKRQG</sequence>
<reference evidence="3 4" key="1">
    <citation type="submission" date="2018-09" db="EMBL/GenBank/DDBJ databases">
        <title>Whole genome based analysis of evolution and adaptive divergence in Indian and Brazilian strains of Azospirillum brasilense.</title>
        <authorList>
            <person name="Singh C."/>
            <person name="Tripathi A.K."/>
        </authorList>
    </citation>
    <scope>NUCLEOTIDE SEQUENCE [LARGE SCALE GENOMIC DNA]</scope>
    <source>
        <strain evidence="3 4">MTCC4036</strain>
    </source>
</reference>
<evidence type="ECO:0000256" key="2">
    <source>
        <dbReference type="ARBA" id="ARBA00022679"/>
    </source>
</evidence>
<name>A0A4D8Q3Q0_AZOBR</name>
<gene>
    <name evidence="3" type="ORF">D3867_14455</name>
</gene>
<dbReference type="Proteomes" id="UP000298596">
    <property type="component" value="Chromosome"/>
</dbReference>
<dbReference type="SUPFAM" id="SSF53756">
    <property type="entry name" value="UDP-Glycosyltransferase/glycogen phosphorylase"/>
    <property type="match status" value="1"/>
</dbReference>
<dbReference type="Gene3D" id="3.40.50.2000">
    <property type="entry name" value="Glycogen Phosphorylase B"/>
    <property type="match status" value="1"/>
</dbReference>
<keyword evidence="2 3" id="KW-0808">Transferase</keyword>
<keyword evidence="1" id="KW-0328">Glycosyltransferase</keyword>
<protein>
    <submittedName>
        <fullName evidence="3">Lipopolysaccharide heptosyltransferase family protein</fullName>
    </submittedName>
</protein>
<dbReference type="EMBL" id="CP032330">
    <property type="protein sequence ID" value="QCO03106.1"/>
    <property type="molecule type" value="Genomic_DNA"/>
</dbReference>
<dbReference type="AlphaFoldDB" id="A0A4D8Q3Q0"/>
<dbReference type="InterPro" id="IPR051199">
    <property type="entry name" value="LPS_LOS_Heptosyltrfase"/>
</dbReference>
<organism evidence="3 4">
    <name type="scientific">Azospirillum brasilense</name>
    <dbReference type="NCBI Taxonomy" id="192"/>
    <lineage>
        <taxon>Bacteria</taxon>
        <taxon>Pseudomonadati</taxon>
        <taxon>Pseudomonadota</taxon>
        <taxon>Alphaproteobacteria</taxon>
        <taxon>Rhodospirillales</taxon>
        <taxon>Azospirillaceae</taxon>
        <taxon>Azospirillum</taxon>
    </lineage>
</organism>
<proteinExistence type="predicted"/>
<dbReference type="GO" id="GO:0008713">
    <property type="term" value="F:ADP-heptose-lipopolysaccharide heptosyltransferase activity"/>
    <property type="evidence" value="ECO:0007669"/>
    <property type="project" value="TreeGrafter"/>
</dbReference>
<evidence type="ECO:0000313" key="3">
    <source>
        <dbReference type="EMBL" id="QCO03106.1"/>
    </source>
</evidence>
<dbReference type="PANTHER" id="PTHR30160">
    <property type="entry name" value="TETRAACYLDISACCHARIDE 4'-KINASE-RELATED"/>
    <property type="match status" value="1"/>
</dbReference>
<evidence type="ECO:0000256" key="1">
    <source>
        <dbReference type="ARBA" id="ARBA00022676"/>
    </source>
</evidence>
<dbReference type="GO" id="GO:0009244">
    <property type="term" value="P:lipopolysaccharide core region biosynthetic process"/>
    <property type="evidence" value="ECO:0007669"/>
    <property type="project" value="TreeGrafter"/>
</dbReference>
<dbReference type="InterPro" id="IPR002201">
    <property type="entry name" value="Glyco_trans_9"/>
</dbReference>
<evidence type="ECO:0000313" key="4">
    <source>
        <dbReference type="Proteomes" id="UP000298596"/>
    </source>
</evidence>
<dbReference type="Pfam" id="PF01075">
    <property type="entry name" value="Glyco_transf_9"/>
    <property type="match status" value="1"/>
</dbReference>
<accession>A0A4D8Q3Q0</accession>
<dbReference type="PANTHER" id="PTHR30160:SF7">
    <property type="entry name" value="ADP-HEPTOSE--LPS HEPTOSYLTRANSFERASE 2"/>
    <property type="match status" value="1"/>
</dbReference>
<dbReference type="GO" id="GO:0005829">
    <property type="term" value="C:cytosol"/>
    <property type="evidence" value="ECO:0007669"/>
    <property type="project" value="TreeGrafter"/>
</dbReference>